<protein>
    <submittedName>
        <fullName evidence="7">Dehydrogenase</fullName>
    </submittedName>
</protein>
<accession>A0ABX3SVG7</accession>
<gene>
    <name evidence="7" type="ORF">BST29_05565</name>
</gene>
<keyword evidence="3 5" id="KW-0862">Zinc</keyword>
<evidence type="ECO:0000256" key="3">
    <source>
        <dbReference type="ARBA" id="ARBA00022833"/>
    </source>
</evidence>
<keyword evidence="2 5" id="KW-0479">Metal-binding</keyword>
<name>A0ABX3SVG7_MYCMA</name>
<comment type="caution">
    <text evidence="7">The sequence shown here is derived from an EMBL/GenBank/DDBJ whole genome shotgun (WGS) entry which is preliminary data.</text>
</comment>
<dbReference type="SUPFAM" id="SSF51735">
    <property type="entry name" value="NAD(P)-binding Rossmann-fold domains"/>
    <property type="match status" value="1"/>
</dbReference>
<dbReference type="InterPro" id="IPR013149">
    <property type="entry name" value="ADH-like_C"/>
</dbReference>
<dbReference type="InterPro" id="IPR002328">
    <property type="entry name" value="ADH_Zn_CS"/>
</dbReference>
<dbReference type="PANTHER" id="PTHR42813:SF2">
    <property type="entry name" value="DEHYDROGENASE, ZINC-CONTAINING, PUTATIVE (AFU_ORTHOLOGUE AFUA_2G02810)-RELATED"/>
    <property type="match status" value="1"/>
</dbReference>
<dbReference type="RefSeq" id="WP_083009945.1">
    <property type="nucleotide sequence ID" value="NZ_CP060015.1"/>
</dbReference>
<evidence type="ECO:0000256" key="1">
    <source>
        <dbReference type="ARBA" id="ARBA00001947"/>
    </source>
</evidence>
<dbReference type="InterPro" id="IPR036291">
    <property type="entry name" value="NAD(P)-bd_dom_sf"/>
</dbReference>
<evidence type="ECO:0000259" key="6">
    <source>
        <dbReference type="SMART" id="SM00829"/>
    </source>
</evidence>
<feature type="domain" description="Enoyl reductase (ER)" evidence="6">
    <location>
        <begin position="10"/>
        <end position="341"/>
    </location>
</feature>
<dbReference type="Pfam" id="PF00107">
    <property type="entry name" value="ADH_zinc_N"/>
    <property type="match status" value="1"/>
</dbReference>
<dbReference type="InterPro" id="IPR011032">
    <property type="entry name" value="GroES-like_sf"/>
</dbReference>
<dbReference type="PROSITE" id="PS00059">
    <property type="entry name" value="ADH_ZINC"/>
    <property type="match status" value="1"/>
</dbReference>
<organism evidence="7 8">
    <name type="scientific">Mycobacterium malmoense</name>
    <dbReference type="NCBI Taxonomy" id="1780"/>
    <lineage>
        <taxon>Bacteria</taxon>
        <taxon>Bacillati</taxon>
        <taxon>Actinomycetota</taxon>
        <taxon>Actinomycetes</taxon>
        <taxon>Mycobacteriales</taxon>
        <taxon>Mycobacteriaceae</taxon>
        <taxon>Mycobacterium</taxon>
    </lineage>
</organism>
<dbReference type="Proteomes" id="UP000243140">
    <property type="component" value="Unassembled WGS sequence"/>
</dbReference>
<evidence type="ECO:0000256" key="5">
    <source>
        <dbReference type="RuleBase" id="RU361277"/>
    </source>
</evidence>
<dbReference type="SUPFAM" id="SSF50129">
    <property type="entry name" value="GroES-like"/>
    <property type="match status" value="1"/>
</dbReference>
<dbReference type="Gene3D" id="3.40.50.720">
    <property type="entry name" value="NAD(P)-binding Rossmann-like Domain"/>
    <property type="match status" value="1"/>
</dbReference>
<evidence type="ECO:0000256" key="4">
    <source>
        <dbReference type="ARBA" id="ARBA00023002"/>
    </source>
</evidence>
<reference evidence="7 8" key="1">
    <citation type="submission" date="2017-02" db="EMBL/GenBank/DDBJ databases">
        <title>The new phylogeny of genus Mycobacterium.</title>
        <authorList>
            <person name="Tortoli E."/>
            <person name="Trovato A."/>
            <person name="Cirillo D.M."/>
        </authorList>
    </citation>
    <scope>NUCLEOTIDE SEQUENCE [LARGE SCALE GENOMIC DNA]</scope>
    <source>
        <strain evidence="7 8">IP1130001</strain>
    </source>
</reference>
<proteinExistence type="inferred from homology"/>
<evidence type="ECO:0000256" key="2">
    <source>
        <dbReference type="ARBA" id="ARBA00022723"/>
    </source>
</evidence>
<evidence type="ECO:0000313" key="8">
    <source>
        <dbReference type="Proteomes" id="UP000243140"/>
    </source>
</evidence>
<dbReference type="Gene3D" id="3.90.180.10">
    <property type="entry name" value="Medium-chain alcohol dehydrogenases, catalytic domain"/>
    <property type="match status" value="1"/>
</dbReference>
<sequence length="343" mass="34777">MRAVIMDSKGSVHIANRPNPTLPGPQGAIVAVEATGICGSDLHFYDGDLPSIDGLSIGHEAVGVVVEVGGAVNRIAVGDRVVVSCITGCGYCHGCALGDPAICDKGASLFGFGGELAGAQAELLAVPVADATLLPIPEKVDDEQAVLLADNLATAWTAARRGEVNAGMSVLVLGLGAVGQCAVRCALQLGAATVFAYDPVAGRRARAQACGATAISGPEVAAEVSQATRGRGVDVVIDAVATDASLDCAVSAVRAGGTISVVGIHGVAPYPLPILQAVYKSITLRMSMAAVQSAWRELLPLIVAGRLDASGIVTHRYPLEEASQAYELVAARGPECTKALLIP</sequence>
<dbReference type="PANTHER" id="PTHR42813">
    <property type="entry name" value="ZINC-TYPE ALCOHOL DEHYDROGENASE-LIKE"/>
    <property type="match status" value="1"/>
</dbReference>
<evidence type="ECO:0000313" key="7">
    <source>
        <dbReference type="EMBL" id="ORA84584.1"/>
    </source>
</evidence>
<keyword evidence="8" id="KW-1185">Reference proteome</keyword>
<dbReference type="Pfam" id="PF08240">
    <property type="entry name" value="ADH_N"/>
    <property type="match status" value="1"/>
</dbReference>
<comment type="cofactor">
    <cofactor evidence="1 5">
        <name>Zn(2+)</name>
        <dbReference type="ChEBI" id="CHEBI:29105"/>
    </cofactor>
</comment>
<comment type="similarity">
    <text evidence="5">Belongs to the zinc-containing alcohol dehydrogenase family.</text>
</comment>
<dbReference type="InterPro" id="IPR013154">
    <property type="entry name" value="ADH-like_N"/>
</dbReference>
<keyword evidence="4" id="KW-0560">Oxidoreductase</keyword>
<dbReference type="EMBL" id="MVHV01000004">
    <property type="protein sequence ID" value="ORA84584.1"/>
    <property type="molecule type" value="Genomic_DNA"/>
</dbReference>
<dbReference type="InterPro" id="IPR020843">
    <property type="entry name" value="ER"/>
</dbReference>
<dbReference type="SMART" id="SM00829">
    <property type="entry name" value="PKS_ER"/>
    <property type="match status" value="1"/>
</dbReference>